<accession>A0A9D4GUA2</accession>
<evidence type="ECO:0000313" key="1">
    <source>
        <dbReference type="EMBL" id="KAH3823180.1"/>
    </source>
</evidence>
<gene>
    <name evidence="1" type="ORF">DPMN_124979</name>
</gene>
<sequence>MVARWPPSRFQSASASVVALLRLIGNGGGKVERTVAFSPPRQPKLLPLGIDGRQVAALLFKSTSKVA</sequence>
<organism evidence="1 2">
    <name type="scientific">Dreissena polymorpha</name>
    <name type="common">Zebra mussel</name>
    <name type="synonym">Mytilus polymorpha</name>
    <dbReference type="NCBI Taxonomy" id="45954"/>
    <lineage>
        <taxon>Eukaryota</taxon>
        <taxon>Metazoa</taxon>
        <taxon>Spiralia</taxon>
        <taxon>Lophotrochozoa</taxon>
        <taxon>Mollusca</taxon>
        <taxon>Bivalvia</taxon>
        <taxon>Autobranchia</taxon>
        <taxon>Heteroconchia</taxon>
        <taxon>Euheterodonta</taxon>
        <taxon>Imparidentia</taxon>
        <taxon>Neoheterodontei</taxon>
        <taxon>Myida</taxon>
        <taxon>Dreissenoidea</taxon>
        <taxon>Dreissenidae</taxon>
        <taxon>Dreissena</taxon>
    </lineage>
</organism>
<name>A0A9D4GUA2_DREPO</name>
<comment type="caution">
    <text evidence="1">The sequence shown here is derived from an EMBL/GenBank/DDBJ whole genome shotgun (WGS) entry which is preliminary data.</text>
</comment>
<dbReference type="Proteomes" id="UP000828390">
    <property type="component" value="Unassembled WGS sequence"/>
</dbReference>
<evidence type="ECO:0000313" key="2">
    <source>
        <dbReference type="Proteomes" id="UP000828390"/>
    </source>
</evidence>
<reference evidence="1" key="1">
    <citation type="journal article" date="2019" name="bioRxiv">
        <title>The Genome of the Zebra Mussel, Dreissena polymorpha: A Resource for Invasive Species Research.</title>
        <authorList>
            <person name="McCartney M.A."/>
            <person name="Auch B."/>
            <person name="Kono T."/>
            <person name="Mallez S."/>
            <person name="Zhang Y."/>
            <person name="Obille A."/>
            <person name="Becker A."/>
            <person name="Abrahante J.E."/>
            <person name="Garbe J."/>
            <person name="Badalamenti J.P."/>
            <person name="Herman A."/>
            <person name="Mangelson H."/>
            <person name="Liachko I."/>
            <person name="Sullivan S."/>
            <person name="Sone E.D."/>
            <person name="Koren S."/>
            <person name="Silverstein K.A.T."/>
            <person name="Beckman K.B."/>
            <person name="Gohl D.M."/>
        </authorList>
    </citation>
    <scope>NUCLEOTIDE SEQUENCE</scope>
    <source>
        <strain evidence="1">Duluth1</strain>
        <tissue evidence="1">Whole animal</tissue>
    </source>
</reference>
<protein>
    <submittedName>
        <fullName evidence="1">Uncharacterized protein</fullName>
    </submittedName>
</protein>
<reference evidence="1" key="2">
    <citation type="submission" date="2020-11" db="EMBL/GenBank/DDBJ databases">
        <authorList>
            <person name="McCartney M.A."/>
            <person name="Auch B."/>
            <person name="Kono T."/>
            <person name="Mallez S."/>
            <person name="Becker A."/>
            <person name="Gohl D.M."/>
            <person name="Silverstein K.A.T."/>
            <person name="Koren S."/>
            <person name="Bechman K.B."/>
            <person name="Herman A."/>
            <person name="Abrahante J.E."/>
            <person name="Garbe J."/>
        </authorList>
    </citation>
    <scope>NUCLEOTIDE SEQUENCE</scope>
    <source>
        <strain evidence="1">Duluth1</strain>
        <tissue evidence="1">Whole animal</tissue>
    </source>
</reference>
<proteinExistence type="predicted"/>
<dbReference type="AlphaFoldDB" id="A0A9D4GUA2"/>
<dbReference type="EMBL" id="JAIWYP010000005">
    <property type="protein sequence ID" value="KAH3823180.1"/>
    <property type="molecule type" value="Genomic_DNA"/>
</dbReference>
<keyword evidence="2" id="KW-1185">Reference proteome</keyword>